<dbReference type="KEGG" id="sgn:SGRA_4173"/>
<dbReference type="OrthoDB" id="1490925at2"/>
<dbReference type="AlphaFoldDB" id="H6L8T2"/>
<sequence>MYKSKLIHLFALLSASQRLGLRKWLQSPAHNQREDLWALWRYMEEQGPEAPPKSWEKARVFRAVFGRAYSKEEDSLLRYAQSFLLQAIEEFLIAEQLEEQPLYKAELLAQAYQKIGLSKHLKQQSQKWERQLERQSERGTAYRKGQYALAKLRYQEEAKAGKSRNAPKNLPALGHWLDSEYRLRKLRQACLFLAHQAVYKTQYDFGLLPAVLAQIEAHEELLEDKALALYYHCYRLQSSLEAEEDFRKFKALLLSEKNILPADQLRELYQLGINFCTKQVNLQRPGYEQYFEEMFALYRAGLSENLLLEQGQISPFAFKNIVSVGLWLKAYDWVSQFITAYENCLPQAYQAAYARFSWAKLALEKEQYEKAQELLLQQEFADLFMQLNARVMLLKIYYALEEFDLLESFLASFRAFVNRKKRAQKLRSYHQENYLNIISFCRKLLQLNPYDRQEKKNLRQQIEDCSILTERRWFLQQL</sequence>
<name>H6L8T2_SAPGL</name>
<dbReference type="HOGENOM" id="CLU_044325_0_0_10"/>
<evidence type="ECO:0000313" key="1">
    <source>
        <dbReference type="EMBL" id="AFC26888.1"/>
    </source>
</evidence>
<protein>
    <submittedName>
        <fullName evidence="1">Uncharacterized protein</fullName>
    </submittedName>
</protein>
<accession>H6L8T2</accession>
<organism evidence="1 2">
    <name type="scientific">Saprospira grandis (strain Lewin)</name>
    <dbReference type="NCBI Taxonomy" id="984262"/>
    <lineage>
        <taxon>Bacteria</taxon>
        <taxon>Pseudomonadati</taxon>
        <taxon>Bacteroidota</taxon>
        <taxon>Saprospiria</taxon>
        <taxon>Saprospirales</taxon>
        <taxon>Saprospiraceae</taxon>
        <taxon>Saprospira</taxon>
    </lineage>
</organism>
<evidence type="ECO:0000313" key="2">
    <source>
        <dbReference type="Proteomes" id="UP000007519"/>
    </source>
</evidence>
<keyword evidence="2" id="KW-1185">Reference proteome</keyword>
<dbReference type="Proteomes" id="UP000007519">
    <property type="component" value="Chromosome"/>
</dbReference>
<reference evidence="1 2" key="1">
    <citation type="journal article" date="2012" name="Stand. Genomic Sci.">
        <title>Complete genome sequencing and analysis of Saprospira grandis str. Lewin, a predatory marine bacterium.</title>
        <authorList>
            <person name="Saw J.H."/>
            <person name="Yuryev A."/>
            <person name="Kanbe M."/>
            <person name="Hou S."/>
            <person name="Young A.G."/>
            <person name="Aizawa S."/>
            <person name="Alam M."/>
        </authorList>
    </citation>
    <scope>NUCLEOTIDE SEQUENCE [LARGE SCALE GENOMIC DNA]</scope>
    <source>
        <strain evidence="1 2">Lewin</strain>
    </source>
</reference>
<dbReference type="RefSeq" id="WP_015694463.1">
    <property type="nucleotide sequence ID" value="NC_016940.1"/>
</dbReference>
<dbReference type="EMBL" id="CP002831">
    <property type="protein sequence ID" value="AFC26888.1"/>
    <property type="molecule type" value="Genomic_DNA"/>
</dbReference>
<proteinExistence type="predicted"/>
<gene>
    <name evidence="1" type="ordered locus">SGRA_4173</name>
</gene>